<evidence type="ECO:0000259" key="1">
    <source>
        <dbReference type="PROSITE" id="PS51819"/>
    </source>
</evidence>
<accession>A0A2S8F9A9</accession>
<dbReference type="Proteomes" id="UP000239388">
    <property type="component" value="Unassembled WGS sequence"/>
</dbReference>
<dbReference type="InterPro" id="IPR029068">
    <property type="entry name" value="Glyas_Bleomycin-R_OHBP_Dase"/>
</dbReference>
<feature type="domain" description="VOC" evidence="1">
    <location>
        <begin position="2"/>
        <end position="121"/>
    </location>
</feature>
<evidence type="ECO:0000313" key="2">
    <source>
        <dbReference type="EMBL" id="PQO28725.1"/>
    </source>
</evidence>
<dbReference type="EMBL" id="PUIB01000024">
    <property type="protein sequence ID" value="PQO28725.1"/>
    <property type="molecule type" value="Genomic_DNA"/>
</dbReference>
<dbReference type="OrthoDB" id="9804944at2"/>
<reference evidence="2 3" key="1">
    <citation type="submission" date="2018-02" db="EMBL/GenBank/DDBJ databases">
        <title>Comparative genomes isolates from brazilian mangrove.</title>
        <authorList>
            <person name="Araujo J.E."/>
            <person name="Taketani R.G."/>
            <person name="Silva M.C.P."/>
            <person name="Loureco M.V."/>
            <person name="Andreote F.D."/>
        </authorList>
    </citation>
    <scope>NUCLEOTIDE SEQUENCE [LARGE SCALE GENOMIC DNA]</scope>
    <source>
        <strain evidence="2 3">NAP PRIS-MGV</strain>
    </source>
</reference>
<comment type="caution">
    <text evidence="2">The sequence shown here is derived from an EMBL/GenBank/DDBJ whole genome shotgun (WGS) entry which is preliminary data.</text>
</comment>
<name>A0A2S8F9A9_9BACT</name>
<dbReference type="PROSITE" id="PS51819">
    <property type="entry name" value="VOC"/>
    <property type="match status" value="1"/>
</dbReference>
<proteinExistence type="predicted"/>
<protein>
    <recommendedName>
        <fullName evidence="1">VOC domain-containing protein</fullName>
    </recommendedName>
</protein>
<organism evidence="2 3">
    <name type="scientific">Blastopirellula marina</name>
    <dbReference type="NCBI Taxonomy" id="124"/>
    <lineage>
        <taxon>Bacteria</taxon>
        <taxon>Pseudomonadati</taxon>
        <taxon>Planctomycetota</taxon>
        <taxon>Planctomycetia</taxon>
        <taxon>Pirellulales</taxon>
        <taxon>Pirellulaceae</taxon>
        <taxon>Blastopirellula</taxon>
    </lineage>
</organism>
<dbReference type="RefSeq" id="WP_105357934.1">
    <property type="nucleotide sequence ID" value="NZ_PUIB01000024.1"/>
</dbReference>
<dbReference type="Gene3D" id="3.10.180.10">
    <property type="entry name" value="2,3-Dihydroxybiphenyl 1,2-Dioxygenase, domain 1"/>
    <property type="match status" value="1"/>
</dbReference>
<dbReference type="InterPro" id="IPR037523">
    <property type="entry name" value="VOC_core"/>
</dbReference>
<evidence type="ECO:0000313" key="3">
    <source>
        <dbReference type="Proteomes" id="UP000239388"/>
    </source>
</evidence>
<dbReference type="SUPFAM" id="SSF54593">
    <property type="entry name" value="Glyoxalase/Bleomycin resistance protein/Dihydroxybiphenyl dioxygenase"/>
    <property type="match status" value="1"/>
</dbReference>
<dbReference type="Pfam" id="PF00903">
    <property type="entry name" value="Glyoxalase"/>
    <property type="match status" value="1"/>
</dbReference>
<dbReference type="InterPro" id="IPR004360">
    <property type="entry name" value="Glyas_Fos-R_dOase_dom"/>
</dbReference>
<sequence>MTLAHLTIATQDSQSTTEFLQAVFDWPLVHRPANVDPTTYWLDIGQGQQVHVLLVADFQVSPFEKEFGRHFAFLFPAAKLKQIRERLAQRNVEVLPPIRPTPFERFFFQDPNGYMFEIIDQDKFVQET</sequence>
<gene>
    <name evidence="2" type="ORF">C5Y98_23360</name>
</gene>
<dbReference type="AlphaFoldDB" id="A0A2S8F9A9"/>